<dbReference type="OrthoDB" id="2013972at2759"/>
<reference evidence="2 3" key="1">
    <citation type="submission" date="2018-01" db="EMBL/GenBank/DDBJ databases">
        <title>Harnessing the power of phylogenomics to disentangle the directionality and signatures of interkingdom host jumping in the parasitic fungal genus Tolypocladium.</title>
        <authorList>
            <person name="Quandt C.A."/>
            <person name="Patterson W."/>
            <person name="Spatafora J.W."/>
        </authorList>
    </citation>
    <scope>NUCLEOTIDE SEQUENCE [LARGE SCALE GENOMIC DNA]</scope>
    <source>
        <strain evidence="2 3">NRBC 100945</strain>
    </source>
</reference>
<evidence type="ECO:0000256" key="1">
    <source>
        <dbReference type="SAM" id="MobiDB-lite"/>
    </source>
</evidence>
<organism evidence="2 3">
    <name type="scientific">Tolypocladium paradoxum</name>
    <dbReference type="NCBI Taxonomy" id="94208"/>
    <lineage>
        <taxon>Eukaryota</taxon>
        <taxon>Fungi</taxon>
        <taxon>Dikarya</taxon>
        <taxon>Ascomycota</taxon>
        <taxon>Pezizomycotina</taxon>
        <taxon>Sordariomycetes</taxon>
        <taxon>Hypocreomycetidae</taxon>
        <taxon>Hypocreales</taxon>
        <taxon>Ophiocordycipitaceae</taxon>
        <taxon>Tolypocladium</taxon>
    </lineage>
</organism>
<keyword evidence="3" id="KW-1185">Reference proteome</keyword>
<sequence>MRATAAGTCPESLDHEPGRRQGGHQGRGKTSDTLSGGALPYLGSIIDRCDEWFFFPSICCLPAAPGPRAVLCFSAMQPTLQVNTTYSSEPPPVPCVGRLSRSMSCVTNCRIQRSSLTTIDDLGFIKFIYYRHDYFGRDVRKRELPA</sequence>
<protein>
    <submittedName>
        <fullName evidence="2">6-hydroxynicotinate 3-monooxygenase</fullName>
    </submittedName>
</protein>
<dbReference type="GO" id="GO:0004497">
    <property type="term" value="F:monooxygenase activity"/>
    <property type="evidence" value="ECO:0007669"/>
    <property type="project" value="UniProtKB-KW"/>
</dbReference>
<keyword evidence="2" id="KW-0503">Monooxygenase</keyword>
<accession>A0A2S4KTZ7</accession>
<comment type="caution">
    <text evidence="2">The sequence shown here is derived from an EMBL/GenBank/DDBJ whole genome shotgun (WGS) entry which is preliminary data.</text>
</comment>
<name>A0A2S4KTZ7_9HYPO</name>
<proteinExistence type="predicted"/>
<feature type="region of interest" description="Disordered" evidence="1">
    <location>
        <begin position="1"/>
        <end position="32"/>
    </location>
</feature>
<evidence type="ECO:0000313" key="2">
    <source>
        <dbReference type="EMBL" id="POR33662.1"/>
    </source>
</evidence>
<gene>
    <name evidence="2" type="ORF">TPAR_06154</name>
</gene>
<dbReference type="EMBL" id="PKSG01000668">
    <property type="protein sequence ID" value="POR33662.1"/>
    <property type="molecule type" value="Genomic_DNA"/>
</dbReference>
<dbReference type="AlphaFoldDB" id="A0A2S4KTZ7"/>
<keyword evidence="2" id="KW-0560">Oxidoreductase</keyword>
<dbReference type="Proteomes" id="UP000237481">
    <property type="component" value="Unassembled WGS sequence"/>
</dbReference>
<evidence type="ECO:0000313" key="3">
    <source>
        <dbReference type="Proteomes" id="UP000237481"/>
    </source>
</evidence>